<dbReference type="InterPro" id="IPR042100">
    <property type="entry name" value="Bug_dom1"/>
</dbReference>
<dbReference type="EMBL" id="CP002826">
    <property type="protein sequence ID" value="AEI06047.1"/>
    <property type="molecule type" value="Genomic_DNA"/>
</dbReference>
<dbReference type="STRING" id="504832.OCA5_c13310"/>
<evidence type="ECO:0000256" key="1">
    <source>
        <dbReference type="ARBA" id="ARBA00006987"/>
    </source>
</evidence>
<comment type="similarity">
    <text evidence="1">Belongs to the UPF0065 (bug) family.</text>
</comment>
<reference evidence="3 4" key="1">
    <citation type="journal article" date="2011" name="J. Bacteriol.">
        <title>Complete genome sequences of the chemolithoautotrophic Oligotropha carboxidovorans strains OM4 and OM5.</title>
        <authorList>
            <person name="Volland S."/>
            <person name="Rachinger M."/>
            <person name="Strittmatter A."/>
            <person name="Daniel R."/>
            <person name="Gottschalk G."/>
            <person name="Meyer O."/>
        </authorList>
    </citation>
    <scope>NUCLEOTIDE SEQUENCE [LARGE SCALE GENOMIC DNA]</scope>
    <source>
        <strain evidence="4">ATCC 49405 / DSM 1227 / KCTC 32145 / OM5</strain>
    </source>
</reference>
<evidence type="ECO:0008006" key="5">
    <source>
        <dbReference type="Google" id="ProtNLM"/>
    </source>
</evidence>
<gene>
    <name evidence="3" type="ordered locus">OCA5_c13310</name>
</gene>
<dbReference type="PATRIC" id="fig|504832.7.peg.1414"/>
<dbReference type="Gene3D" id="3.40.190.10">
    <property type="entry name" value="Periplasmic binding protein-like II"/>
    <property type="match status" value="1"/>
</dbReference>
<dbReference type="OrthoDB" id="8124733at2"/>
<dbReference type="Gene3D" id="3.40.190.150">
    <property type="entry name" value="Bordetella uptake gene, domain 1"/>
    <property type="match status" value="1"/>
</dbReference>
<dbReference type="KEGG" id="oca:OCAR_6742"/>
<evidence type="ECO:0000313" key="4">
    <source>
        <dbReference type="Proteomes" id="UP000007730"/>
    </source>
</evidence>
<keyword evidence="4" id="KW-1185">Reference proteome</keyword>
<accession>B6JGQ3</accession>
<keyword evidence="2" id="KW-0732">Signal</keyword>
<sequence length="326" mass="34730">MKAIQSSARWAAKTLAVLSAAFLCSMPLGSSANAAGYPDRPIELIVPWGPGGGADQLARLVSKLMEPLIGQSIPVVNVPGGTGATGMAKLMASPADGYSMAIYIADSHALLAGKSPRWTMDDITPVAVMIKGPSFIFVKQDSPFKTWADFEKEAKANPGKLKVATLGFGSVDDFSLSVLDQQGGVKVVQVPFAKPSERYVSILGGHADALYEQAGDVAQFLSGKQMRPILLFGEKRLDAFKDVPASYELGYKIALPQFRSIVVRSGTPPEVVKKLSDALAKVAESPEYKKFLADQFGEPTSFEPSSKAGAFVKQQLDDMKKVTAAK</sequence>
<name>B6JGQ3_AFIC5</name>
<evidence type="ECO:0000256" key="2">
    <source>
        <dbReference type="SAM" id="SignalP"/>
    </source>
</evidence>
<proteinExistence type="inferred from homology"/>
<dbReference type="CDD" id="cd07012">
    <property type="entry name" value="PBP2_Bug_TTT"/>
    <property type="match status" value="1"/>
</dbReference>
<dbReference type="eggNOG" id="COG3181">
    <property type="taxonomic scope" value="Bacteria"/>
</dbReference>
<dbReference type="InterPro" id="IPR005064">
    <property type="entry name" value="BUG"/>
</dbReference>
<dbReference type="PANTHER" id="PTHR42928">
    <property type="entry name" value="TRICARBOXYLATE-BINDING PROTEIN"/>
    <property type="match status" value="1"/>
</dbReference>
<organism evidence="3 4">
    <name type="scientific">Afipia carboxidovorans (strain ATCC 49405 / DSM 1227 / KCTC 32145 / OM5)</name>
    <name type="common">Oligotropha carboxidovorans</name>
    <dbReference type="NCBI Taxonomy" id="504832"/>
    <lineage>
        <taxon>Bacteria</taxon>
        <taxon>Pseudomonadati</taxon>
        <taxon>Pseudomonadota</taxon>
        <taxon>Alphaproteobacteria</taxon>
        <taxon>Hyphomicrobiales</taxon>
        <taxon>Nitrobacteraceae</taxon>
        <taxon>Afipia</taxon>
    </lineage>
</organism>
<protein>
    <recommendedName>
        <fullName evidence="5">Tripartite tricarboxylate transporter substrate binding protein</fullName>
    </recommendedName>
</protein>
<dbReference type="HOGENOM" id="CLU_045683_1_2_5"/>
<dbReference type="Pfam" id="PF03401">
    <property type="entry name" value="TctC"/>
    <property type="match status" value="1"/>
</dbReference>
<dbReference type="Proteomes" id="UP000007730">
    <property type="component" value="Chromosome"/>
</dbReference>
<dbReference type="RefSeq" id="WP_012563879.1">
    <property type="nucleotide sequence ID" value="NC_011386.1"/>
</dbReference>
<evidence type="ECO:0000313" key="3">
    <source>
        <dbReference type="EMBL" id="AEI06047.1"/>
    </source>
</evidence>
<dbReference type="KEGG" id="ocg:OCA5_c13310"/>
<dbReference type="AlphaFoldDB" id="B6JGQ3"/>
<dbReference type="PANTHER" id="PTHR42928:SF5">
    <property type="entry name" value="BLR1237 PROTEIN"/>
    <property type="match status" value="1"/>
</dbReference>
<feature type="chain" id="PRO_5002844695" description="Tripartite tricarboxylate transporter substrate binding protein" evidence="2">
    <location>
        <begin position="35"/>
        <end position="326"/>
    </location>
</feature>
<dbReference type="SUPFAM" id="SSF53850">
    <property type="entry name" value="Periplasmic binding protein-like II"/>
    <property type="match status" value="1"/>
</dbReference>
<dbReference type="PIRSF" id="PIRSF017082">
    <property type="entry name" value="YflP"/>
    <property type="match status" value="1"/>
</dbReference>
<feature type="signal peptide" evidence="2">
    <location>
        <begin position="1"/>
        <end position="34"/>
    </location>
</feature>